<dbReference type="OrthoDB" id="341421at2759"/>
<dbReference type="Pfam" id="PF00856">
    <property type="entry name" value="SET"/>
    <property type="match status" value="1"/>
</dbReference>
<protein>
    <recommendedName>
        <fullName evidence="9">SET domain-containing protein</fullName>
    </recommendedName>
</protein>
<feature type="signal peptide" evidence="4">
    <location>
        <begin position="1"/>
        <end position="25"/>
    </location>
</feature>
<comment type="caution">
    <text evidence="7">The sequence shown here is derived from an EMBL/GenBank/DDBJ whole genome shotgun (WGS) entry which is preliminary data.</text>
</comment>
<keyword evidence="3" id="KW-0949">S-adenosyl-L-methionine</keyword>
<dbReference type="InterPro" id="IPR001214">
    <property type="entry name" value="SET_dom"/>
</dbReference>
<dbReference type="AlphaFoldDB" id="A0A835YW27"/>
<dbReference type="Pfam" id="PF09273">
    <property type="entry name" value="Rubis-subs-bind"/>
    <property type="match status" value="1"/>
</dbReference>
<dbReference type="CDD" id="cd10527">
    <property type="entry name" value="SET_LSMT"/>
    <property type="match status" value="1"/>
</dbReference>
<keyword evidence="2" id="KW-0808">Transferase</keyword>
<dbReference type="SUPFAM" id="SSF82199">
    <property type="entry name" value="SET domain"/>
    <property type="match status" value="1"/>
</dbReference>
<feature type="domain" description="SET" evidence="5">
    <location>
        <begin position="59"/>
        <end position="281"/>
    </location>
</feature>
<name>A0A835YW27_9STRA</name>
<feature type="domain" description="Rubisco LSMT substrate-binding" evidence="6">
    <location>
        <begin position="335"/>
        <end position="477"/>
    </location>
</feature>
<proteinExistence type="predicted"/>
<keyword evidence="8" id="KW-1185">Reference proteome</keyword>
<gene>
    <name evidence="7" type="ORF">JKP88DRAFT_319209</name>
</gene>
<dbReference type="InterPro" id="IPR015353">
    <property type="entry name" value="Rubisco_LSMT_subst-bd"/>
</dbReference>
<organism evidence="7 8">
    <name type="scientific">Tribonema minus</name>
    <dbReference type="NCBI Taxonomy" id="303371"/>
    <lineage>
        <taxon>Eukaryota</taxon>
        <taxon>Sar</taxon>
        <taxon>Stramenopiles</taxon>
        <taxon>Ochrophyta</taxon>
        <taxon>PX clade</taxon>
        <taxon>Xanthophyceae</taxon>
        <taxon>Tribonematales</taxon>
        <taxon>Tribonemataceae</taxon>
        <taxon>Tribonema</taxon>
    </lineage>
</organism>
<dbReference type="InterPro" id="IPR046341">
    <property type="entry name" value="SET_dom_sf"/>
</dbReference>
<reference evidence="7" key="1">
    <citation type="submission" date="2021-02" db="EMBL/GenBank/DDBJ databases">
        <title>First Annotated Genome of the Yellow-green Alga Tribonema minus.</title>
        <authorList>
            <person name="Mahan K.M."/>
        </authorList>
    </citation>
    <scope>NUCLEOTIDE SEQUENCE</scope>
    <source>
        <strain evidence="7">UTEX B ZZ1240</strain>
    </source>
</reference>
<dbReference type="Proteomes" id="UP000664859">
    <property type="component" value="Unassembled WGS sequence"/>
</dbReference>
<dbReference type="InterPro" id="IPR050600">
    <property type="entry name" value="SETD3_SETD6_MTase"/>
</dbReference>
<evidence type="ECO:0000256" key="3">
    <source>
        <dbReference type="ARBA" id="ARBA00022691"/>
    </source>
</evidence>
<evidence type="ECO:0000256" key="2">
    <source>
        <dbReference type="ARBA" id="ARBA00022679"/>
    </source>
</evidence>
<evidence type="ECO:0000256" key="4">
    <source>
        <dbReference type="SAM" id="SignalP"/>
    </source>
</evidence>
<evidence type="ECO:0008006" key="9">
    <source>
        <dbReference type="Google" id="ProtNLM"/>
    </source>
</evidence>
<accession>A0A835YW27</accession>
<dbReference type="InterPro" id="IPR036464">
    <property type="entry name" value="Rubisco_LSMT_subst-bd_sf"/>
</dbReference>
<evidence type="ECO:0000313" key="8">
    <source>
        <dbReference type="Proteomes" id="UP000664859"/>
    </source>
</evidence>
<evidence type="ECO:0000259" key="6">
    <source>
        <dbReference type="Pfam" id="PF09273"/>
    </source>
</evidence>
<evidence type="ECO:0000259" key="5">
    <source>
        <dbReference type="Pfam" id="PF00856"/>
    </source>
</evidence>
<sequence>MVCSGFCGRLLQLLLVLSPLACTSAGPDDAFAKFESWLRTNGATIGDVEFKSQNGLRGGYANKDLKVQDVILEIPQRLLITADMGKTETDTGKAMLAALEAGDLMRFERGLIYTTVYVLTDRVNPNSSAYCAHVCARAVCVPRYLPFYNILPADYDNMPITWGPDKLAWLEGSYARVDAQHQQSSLRRAYDWILRVHPPFANLATFEEFTWAYAVARSRTFGVDIKGTQGGVQEALVPFADMFNHWLPCSVATGWSKERGVFSLRARAQIAAGEEICTSYGQRQKRDFLQSFGFILEDNFEKGRCIELVGLDETVGPRPGDCEDDTELEFTIDADDAEVTRKLQLLRAMPTTWHPGGPFWSIEPGAHGSVRVAMNGRREGAFGNALTLARIACANAQELTDLESRGWQGMHGRLTAALNSQNEACALGRLVQLTEAYIHAFPTTLEEDVELFNSGTLAPYSERRNALVVVMTDKRMLDDILDLVDGALLCLPQADRQQHCYSIDSEEQRRWDVVVGSRPAVRELLQVYCGSVAAAVAYREECHKALHARHCHFFLVAMTAACHTLQFSAWGHRPPPVDVRQSPVMRQL</sequence>
<keyword evidence="4" id="KW-0732">Signal</keyword>
<keyword evidence="1" id="KW-0489">Methyltransferase</keyword>
<dbReference type="Gene3D" id="3.90.1420.10">
    <property type="entry name" value="Rubisco LSMT, substrate-binding domain"/>
    <property type="match status" value="1"/>
</dbReference>
<dbReference type="GO" id="GO:0016279">
    <property type="term" value="F:protein-lysine N-methyltransferase activity"/>
    <property type="evidence" value="ECO:0007669"/>
    <property type="project" value="TreeGrafter"/>
</dbReference>
<dbReference type="Gene3D" id="3.90.1410.10">
    <property type="entry name" value="set domain protein methyltransferase, domain 1"/>
    <property type="match status" value="1"/>
</dbReference>
<dbReference type="EMBL" id="JAFCMP010000246">
    <property type="protein sequence ID" value="KAG5182481.1"/>
    <property type="molecule type" value="Genomic_DNA"/>
</dbReference>
<feature type="chain" id="PRO_5032978939" description="SET domain-containing protein" evidence="4">
    <location>
        <begin position="26"/>
        <end position="588"/>
    </location>
</feature>
<dbReference type="PANTHER" id="PTHR13271">
    <property type="entry name" value="UNCHARACTERIZED PUTATIVE METHYLTRANSFERASE"/>
    <property type="match status" value="1"/>
</dbReference>
<dbReference type="SUPFAM" id="SSF81822">
    <property type="entry name" value="RuBisCo LSMT C-terminal, substrate-binding domain"/>
    <property type="match status" value="1"/>
</dbReference>
<evidence type="ECO:0000313" key="7">
    <source>
        <dbReference type="EMBL" id="KAG5182481.1"/>
    </source>
</evidence>
<evidence type="ECO:0000256" key="1">
    <source>
        <dbReference type="ARBA" id="ARBA00022603"/>
    </source>
</evidence>
<dbReference type="GO" id="GO:0032259">
    <property type="term" value="P:methylation"/>
    <property type="evidence" value="ECO:0007669"/>
    <property type="project" value="UniProtKB-KW"/>
</dbReference>